<reference evidence="3" key="2">
    <citation type="submission" date="2020-10" db="UniProtKB">
        <authorList>
            <consortium name="WormBaseParasite"/>
        </authorList>
    </citation>
    <scope>IDENTIFICATION</scope>
</reference>
<dbReference type="AlphaFoldDB" id="A0A7E4VCN1"/>
<keyword evidence="1" id="KW-1133">Transmembrane helix</keyword>
<feature type="transmembrane region" description="Helical" evidence="1">
    <location>
        <begin position="20"/>
        <end position="44"/>
    </location>
</feature>
<proteinExistence type="predicted"/>
<reference evidence="2" key="1">
    <citation type="journal article" date="2013" name="Genetics">
        <title>The draft genome and transcriptome of Panagrellus redivivus are shaped by the harsh demands of a free-living lifestyle.</title>
        <authorList>
            <person name="Srinivasan J."/>
            <person name="Dillman A.R."/>
            <person name="Macchietto M.G."/>
            <person name="Heikkinen L."/>
            <person name="Lakso M."/>
            <person name="Fracchia K.M."/>
            <person name="Antoshechkin I."/>
            <person name="Mortazavi A."/>
            <person name="Wong G."/>
            <person name="Sternberg P.W."/>
        </authorList>
    </citation>
    <scope>NUCLEOTIDE SEQUENCE [LARGE SCALE GENOMIC DNA]</scope>
    <source>
        <strain evidence="2">MT8872</strain>
    </source>
</reference>
<name>A0A7E4VCN1_PANRE</name>
<evidence type="ECO:0000313" key="2">
    <source>
        <dbReference type="Proteomes" id="UP000492821"/>
    </source>
</evidence>
<keyword evidence="2" id="KW-1185">Reference proteome</keyword>
<dbReference type="Proteomes" id="UP000492821">
    <property type="component" value="Unassembled WGS sequence"/>
</dbReference>
<keyword evidence="1" id="KW-0812">Transmembrane</keyword>
<evidence type="ECO:0000313" key="3">
    <source>
        <dbReference type="WBParaSite" id="Pan_g19247.t1"/>
    </source>
</evidence>
<dbReference type="WBParaSite" id="Pan_g19247.t1">
    <property type="protein sequence ID" value="Pan_g19247.t1"/>
    <property type="gene ID" value="Pan_g19247"/>
</dbReference>
<accession>A0A7E4VCN1</accession>
<sequence>MREIISSRPPVAQSDFRLKWANLLFSVFTNLLFILFWVKVVWLARCKCVLSHNQNIVFEAQSASYPCQCPEITLGLVDNLGHES</sequence>
<keyword evidence="1" id="KW-0472">Membrane</keyword>
<protein>
    <submittedName>
        <fullName evidence="3">Ovule protein</fullName>
    </submittedName>
</protein>
<evidence type="ECO:0000256" key="1">
    <source>
        <dbReference type="SAM" id="Phobius"/>
    </source>
</evidence>
<organism evidence="2 3">
    <name type="scientific">Panagrellus redivivus</name>
    <name type="common">Microworm</name>
    <dbReference type="NCBI Taxonomy" id="6233"/>
    <lineage>
        <taxon>Eukaryota</taxon>
        <taxon>Metazoa</taxon>
        <taxon>Ecdysozoa</taxon>
        <taxon>Nematoda</taxon>
        <taxon>Chromadorea</taxon>
        <taxon>Rhabditida</taxon>
        <taxon>Tylenchina</taxon>
        <taxon>Panagrolaimomorpha</taxon>
        <taxon>Panagrolaimoidea</taxon>
        <taxon>Panagrolaimidae</taxon>
        <taxon>Panagrellus</taxon>
    </lineage>
</organism>